<keyword evidence="5 10" id="KW-0641">Proline biosynthesis</keyword>
<evidence type="ECO:0000259" key="15">
    <source>
        <dbReference type="Pfam" id="PF14748"/>
    </source>
</evidence>
<protein>
    <recommendedName>
        <fullName evidence="10 11">Pyrroline-5-carboxylate reductase</fullName>
        <shortName evidence="10">P5C reductase</shortName>
        <shortName evidence="10">P5CR</shortName>
        <ecNumber evidence="10 11">1.5.1.2</ecNumber>
    </recommendedName>
    <alternativeName>
        <fullName evidence="10">PCA reductase</fullName>
    </alternativeName>
</protein>
<feature type="domain" description="Pyrroline-5-carboxylate reductase catalytic N-terminal" evidence="14">
    <location>
        <begin position="6"/>
        <end position="100"/>
    </location>
</feature>
<keyword evidence="6 10" id="KW-0521">NADP</keyword>
<dbReference type="PANTHER" id="PTHR11645">
    <property type="entry name" value="PYRROLINE-5-CARBOXYLATE REDUCTASE"/>
    <property type="match status" value="1"/>
</dbReference>
<dbReference type="RefSeq" id="WP_144359990.1">
    <property type="nucleotide sequence ID" value="NZ_VMNH01000023.1"/>
</dbReference>
<evidence type="ECO:0000259" key="14">
    <source>
        <dbReference type="Pfam" id="PF03807"/>
    </source>
</evidence>
<dbReference type="EMBL" id="VMNH01000023">
    <property type="protein sequence ID" value="TVO70853.1"/>
    <property type="molecule type" value="Genomic_DNA"/>
</dbReference>
<proteinExistence type="inferred from homology"/>
<dbReference type="Proteomes" id="UP000316649">
    <property type="component" value="Unassembled WGS sequence"/>
</dbReference>
<accession>A0A557S0A7</accession>
<dbReference type="InterPro" id="IPR008927">
    <property type="entry name" value="6-PGluconate_DH-like_C_sf"/>
</dbReference>
<evidence type="ECO:0000256" key="7">
    <source>
        <dbReference type="ARBA" id="ARBA00023002"/>
    </source>
</evidence>
<comment type="catalytic activity">
    <reaction evidence="9 10 13">
        <text>L-proline + NADP(+) = (S)-1-pyrroline-5-carboxylate + NADPH + 2 H(+)</text>
        <dbReference type="Rhea" id="RHEA:14109"/>
        <dbReference type="ChEBI" id="CHEBI:15378"/>
        <dbReference type="ChEBI" id="CHEBI:17388"/>
        <dbReference type="ChEBI" id="CHEBI:57783"/>
        <dbReference type="ChEBI" id="CHEBI:58349"/>
        <dbReference type="ChEBI" id="CHEBI:60039"/>
        <dbReference type="EC" id="1.5.1.2"/>
    </reaction>
</comment>
<dbReference type="Gene3D" id="3.40.50.720">
    <property type="entry name" value="NAD(P)-binding Rossmann-like Domain"/>
    <property type="match status" value="1"/>
</dbReference>
<dbReference type="GO" id="GO:0005737">
    <property type="term" value="C:cytoplasm"/>
    <property type="evidence" value="ECO:0007669"/>
    <property type="project" value="UniProtKB-SubCell"/>
</dbReference>
<dbReference type="InterPro" id="IPR036291">
    <property type="entry name" value="NAD(P)-bd_dom_sf"/>
</dbReference>
<comment type="function">
    <text evidence="10">Catalyzes the reduction of 1-pyrroline-5-carboxylate (PCA) to L-proline.</text>
</comment>
<evidence type="ECO:0000256" key="1">
    <source>
        <dbReference type="ARBA" id="ARBA00005205"/>
    </source>
</evidence>
<keyword evidence="4 10" id="KW-0028">Amino-acid biosynthesis</keyword>
<dbReference type="UniPathway" id="UPA00098">
    <property type="reaction ID" value="UER00361"/>
</dbReference>
<feature type="binding site" evidence="12">
    <location>
        <begin position="70"/>
        <end position="73"/>
    </location>
    <ligand>
        <name>NADP(+)</name>
        <dbReference type="ChEBI" id="CHEBI:58349"/>
    </ligand>
</feature>
<evidence type="ECO:0000256" key="10">
    <source>
        <dbReference type="HAMAP-Rule" id="MF_01925"/>
    </source>
</evidence>
<evidence type="ECO:0000256" key="9">
    <source>
        <dbReference type="ARBA" id="ARBA00052690"/>
    </source>
</evidence>
<evidence type="ECO:0000256" key="11">
    <source>
        <dbReference type="NCBIfam" id="TIGR00112"/>
    </source>
</evidence>
<keyword evidence="17" id="KW-1185">Reference proteome</keyword>
<evidence type="ECO:0000256" key="5">
    <source>
        <dbReference type="ARBA" id="ARBA00022650"/>
    </source>
</evidence>
<dbReference type="Pfam" id="PF03807">
    <property type="entry name" value="F420_oxidored"/>
    <property type="match status" value="1"/>
</dbReference>
<dbReference type="InterPro" id="IPR053790">
    <property type="entry name" value="P5CR-like_CS"/>
</dbReference>
<evidence type="ECO:0000256" key="12">
    <source>
        <dbReference type="PIRSR" id="PIRSR000193-1"/>
    </source>
</evidence>
<dbReference type="OrthoDB" id="9805754at2"/>
<dbReference type="InterPro" id="IPR000304">
    <property type="entry name" value="Pyrroline-COOH_reductase"/>
</dbReference>
<dbReference type="AlphaFoldDB" id="A0A557S0A7"/>
<feature type="domain" description="Pyrroline-5-carboxylate reductase dimerisation" evidence="15">
    <location>
        <begin position="164"/>
        <end position="268"/>
    </location>
</feature>
<dbReference type="PIRSF" id="PIRSF000193">
    <property type="entry name" value="Pyrrol-5-carb_rd"/>
    <property type="match status" value="1"/>
</dbReference>
<comment type="subcellular location">
    <subcellularLocation>
        <location evidence="10">Cytoplasm</location>
    </subcellularLocation>
</comment>
<dbReference type="SUPFAM" id="SSF51735">
    <property type="entry name" value="NAD(P)-binding Rossmann-fold domains"/>
    <property type="match status" value="1"/>
</dbReference>
<dbReference type="HAMAP" id="MF_01925">
    <property type="entry name" value="P5C_reductase"/>
    <property type="match status" value="1"/>
</dbReference>
<dbReference type="GO" id="GO:0055129">
    <property type="term" value="P:L-proline biosynthetic process"/>
    <property type="evidence" value="ECO:0007669"/>
    <property type="project" value="UniProtKB-UniRule"/>
</dbReference>
<dbReference type="EC" id="1.5.1.2" evidence="10 11"/>
<dbReference type="SUPFAM" id="SSF48179">
    <property type="entry name" value="6-phosphogluconate dehydrogenase C-terminal domain-like"/>
    <property type="match status" value="1"/>
</dbReference>
<comment type="caution">
    <text evidence="16">The sequence shown here is derived from an EMBL/GenBank/DDBJ whole genome shotgun (WGS) entry which is preliminary data.</text>
</comment>
<sequence length="275" mass="28962">MKNKMIAFIGSGNMATSLIAGLVADGYNPKKIIASDPDSEKLADLSARFGILSAQNNHAAVKQADVLVLAVKPQILKTICCDLADAVQQQQPLVVSIAAGIREKDMQQWLGGDIALVRTMPNTPAMLQAGATALHAGLGVSDDQRDLAESILRAVGLTRWVDNEDLMDVATALSGSGPAYFFLVMEAMEAAAIDNGLPADTARLLTIQTALGAARMAIESSDGPATLRKKVTSPGGTTERALEILEQGNLKALFSEALTGARQRSEELSELLGNH</sequence>
<evidence type="ECO:0000256" key="8">
    <source>
        <dbReference type="ARBA" id="ARBA00050547"/>
    </source>
</evidence>
<evidence type="ECO:0000313" key="16">
    <source>
        <dbReference type="EMBL" id="TVO70853.1"/>
    </source>
</evidence>
<comment type="similarity">
    <text evidence="2 10 13">Belongs to the pyrroline-5-carboxylate reductase family.</text>
</comment>
<dbReference type="Gene3D" id="1.10.3730.10">
    <property type="entry name" value="ProC C-terminal domain-like"/>
    <property type="match status" value="1"/>
</dbReference>
<reference evidence="16 17" key="1">
    <citation type="submission" date="2019-07" db="EMBL/GenBank/DDBJ databases">
        <title>The pathways for chlorine oxyanion respiration interact through the shared metabolite chlorate.</title>
        <authorList>
            <person name="Barnum T.P."/>
            <person name="Cheng Y."/>
            <person name="Hill K.A."/>
            <person name="Lucas L.N."/>
            <person name="Carlson H.K."/>
            <person name="Coates J.D."/>
        </authorList>
    </citation>
    <scope>NUCLEOTIDE SEQUENCE [LARGE SCALE GENOMIC DNA]</scope>
    <source>
        <strain evidence="16 17">BK-1</strain>
    </source>
</reference>
<gene>
    <name evidence="10" type="primary">proC</name>
    <name evidence="16" type="ORF">FHP88_15465</name>
</gene>
<evidence type="ECO:0000313" key="17">
    <source>
        <dbReference type="Proteomes" id="UP000316649"/>
    </source>
</evidence>
<evidence type="ECO:0000256" key="13">
    <source>
        <dbReference type="RuleBase" id="RU003903"/>
    </source>
</evidence>
<comment type="pathway">
    <text evidence="1 10 13">Amino-acid biosynthesis; L-proline biosynthesis; L-proline from L-glutamate 5-semialdehyde: step 1/1.</text>
</comment>
<dbReference type="Pfam" id="PF14748">
    <property type="entry name" value="P5CR_dimer"/>
    <property type="match status" value="1"/>
</dbReference>
<dbReference type="FunFam" id="1.10.3730.10:FF:000001">
    <property type="entry name" value="Pyrroline-5-carboxylate reductase"/>
    <property type="match status" value="1"/>
</dbReference>
<keyword evidence="3 10" id="KW-0963">Cytoplasm</keyword>
<dbReference type="PROSITE" id="PS00521">
    <property type="entry name" value="P5CR"/>
    <property type="match status" value="1"/>
</dbReference>
<feature type="binding site" evidence="12">
    <location>
        <position position="57"/>
    </location>
    <ligand>
        <name>NADPH</name>
        <dbReference type="ChEBI" id="CHEBI:57783"/>
    </ligand>
</feature>
<dbReference type="InterPro" id="IPR029036">
    <property type="entry name" value="P5CR_dimer"/>
</dbReference>
<name>A0A557S0A7_9GAMM</name>
<evidence type="ECO:0000256" key="2">
    <source>
        <dbReference type="ARBA" id="ARBA00005525"/>
    </source>
</evidence>
<dbReference type="InterPro" id="IPR028939">
    <property type="entry name" value="P5C_Rdtase_cat_N"/>
</dbReference>
<organism evidence="16 17">
    <name type="scientific">Sedimenticola selenatireducens</name>
    <dbReference type="NCBI Taxonomy" id="191960"/>
    <lineage>
        <taxon>Bacteria</taxon>
        <taxon>Pseudomonadati</taxon>
        <taxon>Pseudomonadota</taxon>
        <taxon>Gammaproteobacteria</taxon>
        <taxon>Chromatiales</taxon>
        <taxon>Sedimenticolaceae</taxon>
        <taxon>Sedimenticola</taxon>
    </lineage>
</organism>
<comment type="catalytic activity">
    <reaction evidence="8 10">
        <text>L-proline + NAD(+) = (S)-1-pyrroline-5-carboxylate + NADH + 2 H(+)</text>
        <dbReference type="Rhea" id="RHEA:14105"/>
        <dbReference type="ChEBI" id="CHEBI:15378"/>
        <dbReference type="ChEBI" id="CHEBI:17388"/>
        <dbReference type="ChEBI" id="CHEBI:57540"/>
        <dbReference type="ChEBI" id="CHEBI:57945"/>
        <dbReference type="ChEBI" id="CHEBI:60039"/>
        <dbReference type="EC" id="1.5.1.2"/>
    </reaction>
</comment>
<evidence type="ECO:0000256" key="6">
    <source>
        <dbReference type="ARBA" id="ARBA00022857"/>
    </source>
</evidence>
<dbReference type="PANTHER" id="PTHR11645:SF0">
    <property type="entry name" value="PYRROLINE-5-CARBOXYLATE REDUCTASE 3"/>
    <property type="match status" value="1"/>
</dbReference>
<dbReference type="GO" id="GO:0004735">
    <property type="term" value="F:pyrroline-5-carboxylate reductase activity"/>
    <property type="evidence" value="ECO:0007669"/>
    <property type="project" value="UniProtKB-UniRule"/>
</dbReference>
<dbReference type="FunFam" id="3.40.50.720:FF:000105">
    <property type="entry name" value="Pyrroline-5-carboxylate reductase"/>
    <property type="match status" value="1"/>
</dbReference>
<keyword evidence="7 10" id="KW-0560">Oxidoreductase</keyword>
<evidence type="ECO:0000256" key="3">
    <source>
        <dbReference type="ARBA" id="ARBA00022490"/>
    </source>
</evidence>
<dbReference type="NCBIfam" id="TIGR00112">
    <property type="entry name" value="proC"/>
    <property type="match status" value="1"/>
</dbReference>
<evidence type="ECO:0000256" key="4">
    <source>
        <dbReference type="ARBA" id="ARBA00022605"/>
    </source>
</evidence>
<feature type="binding site" evidence="12">
    <location>
        <begin position="9"/>
        <end position="14"/>
    </location>
    <ligand>
        <name>NADP(+)</name>
        <dbReference type="ChEBI" id="CHEBI:58349"/>
    </ligand>
</feature>